<gene>
    <name evidence="2" type="ORF">IQ260_15340</name>
</gene>
<keyword evidence="3" id="KW-1185">Reference proteome</keyword>
<dbReference type="AlphaFoldDB" id="A0A928ZV49"/>
<dbReference type="EMBL" id="JADEXP010000136">
    <property type="protein sequence ID" value="MBE9068024.1"/>
    <property type="molecule type" value="Genomic_DNA"/>
</dbReference>
<evidence type="ECO:0000313" key="2">
    <source>
        <dbReference type="EMBL" id="MBE9068024.1"/>
    </source>
</evidence>
<feature type="coiled-coil region" evidence="1">
    <location>
        <begin position="37"/>
        <end position="64"/>
    </location>
</feature>
<accession>A0A928ZV49</accession>
<keyword evidence="1" id="KW-0175">Coiled coil</keyword>
<comment type="caution">
    <text evidence="2">The sequence shown here is derived from an EMBL/GenBank/DDBJ whole genome shotgun (WGS) entry which is preliminary data.</text>
</comment>
<evidence type="ECO:0000256" key="1">
    <source>
        <dbReference type="SAM" id="Coils"/>
    </source>
</evidence>
<name>A0A928ZV49_LEPEC</name>
<evidence type="ECO:0000313" key="3">
    <source>
        <dbReference type="Proteomes" id="UP000615026"/>
    </source>
</evidence>
<sequence length="65" mass="7340">MSQVVKAKVMKVNQELKRIRLSMKAVDDSRTAPKLSKKQAVEKAASKLADLADLQAKFSRLKQRK</sequence>
<dbReference type="RefSeq" id="WP_193993977.1">
    <property type="nucleotide sequence ID" value="NZ_JADEXP010000136.1"/>
</dbReference>
<organism evidence="2 3">
    <name type="scientific">Leptolyngbya cf. ectocarpi LEGE 11479</name>
    <dbReference type="NCBI Taxonomy" id="1828722"/>
    <lineage>
        <taxon>Bacteria</taxon>
        <taxon>Bacillati</taxon>
        <taxon>Cyanobacteriota</taxon>
        <taxon>Cyanophyceae</taxon>
        <taxon>Leptolyngbyales</taxon>
        <taxon>Leptolyngbyaceae</taxon>
        <taxon>Leptolyngbya group</taxon>
        <taxon>Leptolyngbya</taxon>
    </lineage>
</organism>
<reference evidence="2" key="1">
    <citation type="submission" date="2020-10" db="EMBL/GenBank/DDBJ databases">
        <authorList>
            <person name="Castelo-Branco R."/>
            <person name="Eusebio N."/>
            <person name="Adriana R."/>
            <person name="Vieira A."/>
            <person name="Brugerolle De Fraissinette N."/>
            <person name="Rezende De Castro R."/>
            <person name="Schneider M.P."/>
            <person name="Vasconcelos V."/>
            <person name="Leao P.N."/>
        </authorList>
    </citation>
    <scope>NUCLEOTIDE SEQUENCE</scope>
    <source>
        <strain evidence="2">LEGE 11479</strain>
    </source>
</reference>
<proteinExistence type="predicted"/>
<protein>
    <submittedName>
        <fullName evidence="2">Uncharacterized protein</fullName>
    </submittedName>
</protein>
<dbReference type="Proteomes" id="UP000615026">
    <property type="component" value="Unassembled WGS sequence"/>
</dbReference>